<evidence type="ECO:0000256" key="1">
    <source>
        <dbReference type="SAM" id="Phobius"/>
    </source>
</evidence>
<protein>
    <submittedName>
        <fullName evidence="2">Uncharacterized protein</fullName>
    </submittedName>
</protein>
<dbReference type="EMBL" id="LR798430">
    <property type="protein sequence ID" value="CAB5231624.1"/>
    <property type="molecule type" value="Genomic_DNA"/>
</dbReference>
<sequence length="210" mass="23918">MINYENSLFALLGNNQSRTDLNKDGQRRGTLERFIRTIGYSIDTELIPLLEKVLDNTYSPRTAFSTMLLYLESMFGVVLTSLSLATRRKVLTFIRLMANIKGTPRAYHVWFSKFGITVVITEIWYDWGFDSDITFDHTIRHFDSKCQPCSPYQLAITGPSLNQELSNLISAVINFNEPINATLTVVTYNGNPFNVNGADFNADYNVDYLI</sequence>
<reference evidence="2" key="1">
    <citation type="submission" date="2020-05" db="EMBL/GenBank/DDBJ databases">
        <authorList>
            <person name="Chiriac C."/>
            <person name="Salcher M."/>
            <person name="Ghai R."/>
            <person name="Kavagutti S V."/>
        </authorList>
    </citation>
    <scope>NUCLEOTIDE SEQUENCE</scope>
</reference>
<accession>A0A6J5QS03</accession>
<evidence type="ECO:0000313" key="4">
    <source>
        <dbReference type="EMBL" id="CAB4217801.1"/>
    </source>
</evidence>
<proteinExistence type="predicted"/>
<organism evidence="2">
    <name type="scientific">uncultured Caudovirales phage</name>
    <dbReference type="NCBI Taxonomy" id="2100421"/>
    <lineage>
        <taxon>Viruses</taxon>
        <taxon>Duplodnaviria</taxon>
        <taxon>Heunggongvirae</taxon>
        <taxon>Uroviricota</taxon>
        <taxon>Caudoviricetes</taxon>
        <taxon>Peduoviridae</taxon>
        <taxon>Maltschvirus</taxon>
        <taxon>Maltschvirus maltsch</taxon>
    </lineage>
</organism>
<keyword evidence="1" id="KW-1133">Transmembrane helix</keyword>
<name>A0A6J5QS03_9CAUD</name>
<gene>
    <name evidence="2" type="ORF">UFOVP1127_41</name>
    <name evidence="3" type="ORF">UFOVP1242_33</name>
    <name evidence="4" type="ORF">UFOVP1492_93</name>
    <name evidence="5" type="ORF">UFOVP1580_122</name>
</gene>
<dbReference type="EMBL" id="LR797450">
    <property type="protein sequence ID" value="CAB4217801.1"/>
    <property type="molecule type" value="Genomic_DNA"/>
</dbReference>
<evidence type="ECO:0000313" key="3">
    <source>
        <dbReference type="EMBL" id="CAB4193164.1"/>
    </source>
</evidence>
<keyword evidence="1" id="KW-0812">Transmembrane</keyword>
<keyword evidence="1" id="KW-0472">Membrane</keyword>
<evidence type="ECO:0000313" key="2">
    <source>
        <dbReference type="EMBL" id="CAB4185257.1"/>
    </source>
</evidence>
<dbReference type="EMBL" id="LR797075">
    <property type="protein sequence ID" value="CAB4185257.1"/>
    <property type="molecule type" value="Genomic_DNA"/>
</dbReference>
<dbReference type="EMBL" id="LR797197">
    <property type="protein sequence ID" value="CAB4193164.1"/>
    <property type="molecule type" value="Genomic_DNA"/>
</dbReference>
<feature type="transmembrane region" description="Helical" evidence="1">
    <location>
        <begin position="67"/>
        <end position="85"/>
    </location>
</feature>
<evidence type="ECO:0000313" key="5">
    <source>
        <dbReference type="EMBL" id="CAB5231624.1"/>
    </source>
</evidence>